<gene>
    <name evidence="6" type="ORF">DVA86_12200</name>
</gene>
<dbReference type="PANTHER" id="PTHR30346">
    <property type="entry name" value="TRANSCRIPTIONAL DUAL REGULATOR HCAR-RELATED"/>
    <property type="match status" value="1"/>
</dbReference>
<dbReference type="PANTHER" id="PTHR30346:SF29">
    <property type="entry name" value="LYSR SUBSTRATE-BINDING"/>
    <property type="match status" value="1"/>
</dbReference>
<evidence type="ECO:0000256" key="2">
    <source>
        <dbReference type="ARBA" id="ARBA00023015"/>
    </source>
</evidence>
<evidence type="ECO:0000313" key="6">
    <source>
        <dbReference type="EMBL" id="AXK33302.1"/>
    </source>
</evidence>
<dbReference type="InterPro" id="IPR011991">
    <property type="entry name" value="ArsR-like_HTH"/>
</dbReference>
<keyword evidence="4" id="KW-0804">Transcription</keyword>
<dbReference type="Pfam" id="PF00126">
    <property type="entry name" value="HTH_1"/>
    <property type="match status" value="1"/>
</dbReference>
<dbReference type="InterPro" id="IPR036390">
    <property type="entry name" value="WH_DNA-bd_sf"/>
</dbReference>
<protein>
    <submittedName>
        <fullName evidence="6">LysR family transcriptional regulator</fullName>
    </submittedName>
</protein>
<dbReference type="AlphaFoldDB" id="A0A345XNT6"/>
<evidence type="ECO:0000256" key="3">
    <source>
        <dbReference type="ARBA" id="ARBA00023125"/>
    </source>
</evidence>
<dbReference type="KEGG" id="sarm:DVA86_12200"/>
<evidence type="ECO:0000259" key="5">
    <source>
        <dbReference type="PROSITE" id="PS50931"/>
    </source>
</evidence>
<dbReference type="CDD" id="cd00090">
    <property type="entry name" value="HTH_ARSR"/>
    <property type="match status" value="1"/>
</dbReference>
<dbReference type="CDD" id="cd08423">
    <property type="entry name" value="PBP2_LTTR_like_6"/>
    <property type="match status" value="1"/>
</dbReference>
<dbReference type="GO" id="GO:0032993">
    <property type="term" value="C:protein-DNA complex"/>
    <property type="evidence" value="ECO:0007669"/>
    <property type="project" value="TreeGrafter"/>
</dbReference>
<sequence length="314" mass="34123">MIDLRRLQTLRAVHQHGTVTAAAASLHLTPSAVSHHLRELARELRLTLIEPQGRRIRLTPAAHLVIEHGDAMLARWEEAEAALDAYRDGTAGLLRMCGFPTALSGLLAPAAVRLRDSRPDLTVELSTCETDTGYDMLASTETDLALIAPTDDAAPPDESRFDQRPILEEPLDLLVPPGHPLAGRDGVSLTDAADESWIVPRPGTCDHYQRVLANCNAAGFSLRISQYYAMEWSSISTLVSNGFGIALMPRLAETPEQHAAVRVPLTRGLVPTRRIVSCVRRGSREQPLIQRGLRAVAAVLDARPDLRLSSPSGA</sequence>
<dbReference type="Gene3D" id="3.40.190.10">
    <property type="entry name" value="Periplasmic binding protein-like II"/>
    <property type="match status" value="2"/>
</dbReference>
<keyword evidence="3" id="KW-0238">DNA-binding</keyword>
<dbReference type="SUPFAM" id="SSF53850">
    <property type="entry name" value="Periplasmic binding protein-like II"/>
    <property type="match status" value="1"/>
</dbReference>
<evidence type="ECO:0000256" key="1">
    <source>
        <dbReference type="ARBA" id="ARBA00009437"/>
    </source>
</evidence>
<evidence type="ECO:0000256" key="4">
    <source>
        <dbReference type="ARBA" id="ARBA00023163"/>
    </source>
</evidence>
<comment type="similarity">
    <text evidence="1">Belongs to the LysR transcriptional regulatory family.</text>
</comment>
<accession>A0A345XNT6</accession>
<keyword evidence="7" id="KW-1185">Reference proteome</keyword>
<name>A0A345XNT6_9ACTN</name>
<proteinExistence type="inferred from homology"/>
<dbReference type="InterPro" id="IPR005119">
    <property type="entry name" value="LysR_subst-bd"/>
</dbReference>
<dbReference type="Proteomes" id="UP000254425">
    <property type="component" value="Chromosome"/>
</dbReference>
<reference evidence="6 7" key="1">
    <citation type="submission" date="2018-07" db="EMBL/GenBank/DDBJ databases">
        <title>Draft genome of the type strain Streptomyces armeniacus ATCC 15676.</title>
        <authorList>
            <person name="Labana P."/>
            <person name="Gosse J.T."/>
            <person name="Boddy C.N."/>
        </authorList>
    </citation>
    <scope>NUCLEOTIDE SEQUENCE [LARGE SCALE GENOMIC DNA]</scope>
    <source>
        <strain evidence="6 7">ATCC 15676</strain>
    </source>
</reference>
<dbReference type="Gene3D" id="1.10.10.10">
    <property type="entry name" value="Winged helix-like DNA-binding domain superfamily/Winged helix DNA-binding domain"/>
    <property type="match status" value="1"/>
</dbReference>
<dbReference type="GO" id="GO:0003677">
    <property type="term" value="F:DNA binding"/>
    <property type="evidence" value="ECO:0007669"/>
    <property type="project" value="UniProtKB-KW"/>
</dbReference>
<dbReference type="EMBL" id="CP031320">
    <property type="protein sequence ID" value="AXK33302.1"/>
    <property type="molecule type" value="Genomic_DNA"/>
</dbReference>
<feature type="domain" description="HTH lysR-type" evidence="5">
    <location>
        <begin position="2"/>
        <end position="59"/>
    </location>
</feature>
<dbReference type="SUPFAM" id="SSF46785">
    <property type="entry name" value="Winged helix' DNA-binding domain"/>
    <property type="match status" value="1"/>
</dbReference>
<dbReference type="PROSITE" id="PS50931">
    <property type="entry name" value="HTH_LYSR"/>
    <property type="match status" value="1"/>
</dbReference>
<organism evidence="6 7">
    <name type="scientific">Streptomyces armeniacus</name>
    <dbReference type="NCBI Taxonomy" id="83291"/>
    <lineage>
        <taxon>Bacteria</taxon>
        <taxon>Bacillati</taxon>
        <taxon>Actinomycetota</taxon>
        <taxon>Actinomycetes</taxon>
        <taxon>Kitasatosporales</taxon>
        <taxon>Streptomycetaceae</taxon>
        <taxon>Streptomyces</taxon>
    </lineage>
</organism>
<dbReference type="InterPro" id="IPR000847">
    <property type="entry name" value="LysR_HTH_N"/>
</dbReference>
<dbReference type="Pfam" id="PF03466">
    <property type="entry name" value="LysR_substrate"/>
    <property type="match status" value="1"/>
</dbReference>
<dbReference type="InterPro" id="IPR036388">
    <property type="entry name" value="WH-like_DNA-bd_sf"/>
</dbReference>
<evidence type="ECO:0000313" key="7">
    <source>
        <dbReference type="Proteomes" id="UP000254425"/>
    </source>
</evidence>
<dbReference type="GO" id="GO:0003700">
    <property type="term" value="F:DNA-binding transcription factor activity"/>
    <property type="evidence" value="ECO:0007669"/>
    <property type="project" value="InterPro"/>
</dbReference>
<dbReference type="RefSeq" id="WP_208878060.1">
    <property type="nucleotide sequence ID" value="NZ_CP031320.1"/>
</dbReference>
<keyword evidence="2" id="KW-0805">Transcription regulation</keyword>